<dbReference type="EMBL" id="CP051180">
    <property type="protein sequence ID" value="QIZ76287.1"/>
    <property type="molecule type" value="Genomic_DNA"/>
</dbReference>
<sequence>MRIISWNWFWYVLLGFIMGGGAVYLYTLIKQQCAGFKWYEFTVTCIAFFAFMLMGQTFIASLNEGHPRVAWLTIVFMGLPIFVMAVGVVRSYRGRLSANRNL</sequence>
<keyword evidence="1" id="KW-1133">Transmembrane helix</keyword>
<keyword evidence="1" id="KW-0472">Membrane</keyword>
<accession>A0A6H1UB33</accession>
<evidence type="ECO:0000313" key="2">
    <source>
        <dbReference type="EMBL" id="QIZ76287.1"/>
    </source>
</evidence>
<feature type="transmembrane region" description="Helical" evidence="1">
    <location>
        <begin position="38"/>
        <end position="59"/>
    </location>
</feature>
<proteinExistence type="predicted"/>
<organism evidence="2 3">
    <name type="scientific">Ferrimonas lipolytica</name>
    <dbReference type="NCBI Taxonomy" id="2724191"/>
    <lineage>
        <taxon>Bacteria</taxon>
        <taxon>Pseudomonadati</taxon>
        <taxon>Pseudomonadota</taxon>
        <taxon>Gammaproteobacteria</taxon>
        <taxon>Alteromonadales</taxon>
        <taxon>Ferrimonadaceae</taxon>
        <taxon>Ferrimonas</taxon>
    </lineage>
</organism>
<dbReference type="AlphaFoldDB" id="A0A6H1UB33"/>
<evidence type="ECO:0000313" key="3">
    <source>
        <dbReference type="Proteomes" id="UP000501602"/>
    </source>
</evidence>
<dbReference type="KEGG" id="fes:HER31_04900"/>
<feature type="transmembrane region" description="Helical" evidence="1">
    <location>
        <begin position="6"/>
        <end position="26"/>
    </location>
</feature>
<dbReference type="RefSeq" id="WP_168659547.1">
    <property type="nucleotide sequence ID" value="NZ_CP051180.1"/>
</dbReference>
<protein>
    <recommendedName>
        <fullName evidence="4">Dehalogenase</fullName>
    </recommendedName>
</protein>
<feature type="transmembrane region" description="Helical" evidence="1">
    <location>
        <begin position="71"/>
        <end position="92"/>
    </location>
</feature>
<keyword evidence="1" id="KW-0812">Transmembrane</keyword>
<gene>
    <name evidence="2" type="ORF">HER31_04900</name>
</gene>
<name>A0A6H1UB33_9GAMM</name>
<dbReference type="Proteomes" id="UP000501602">
    <property type="component" value="Chromosome"/>
</dbReference>
<evidence type="ECO:0008006" key="4">
    <source>
        <dbReference type="Google" id="ProtNLM"/>
    </source>
</evidence>
<keyword evidence="3" id="KW-1185">Reference proteome</keyword>
<evidence type="ECO:0000256" key="1">
    <source>
        <dbReference type="SAM" id="Phobius"/>
    </source>
</evidence>
<reference evidence="2 3" key="1">
    <citation type="submission" date="2020-04" db="EMBL/GenBank/DDBJ databases">
        <title>Ferrimonas sp. S7 isolated from sea water.</title>
        <authorList>
            <person name="Bae S.S."/>
            <person name="Baek K."/>
        </authorList>
    </citation>
    <scope>NUCLEOTIDE SEQUENCE [LARGE SCALE GENOMIC DNA]</scope>
    <source>
        <strain evidence="2 3">S7</strain>
    </source>
</reference>